<sequence length="93" mass="10783">MPCHLKTICFVEQHNEMTTKNNFIVNAVGITRTKHQEDNRYLHITAFILLIPRDTVLASNIIPLNADEEDLPFLQIKTKKKLMIYSNTDSIKQ</sequence>
<organism evidence="1 2">
    <name type="scientific">Diversispora epigaea</name>
    <dbReference type="NCBI Taxonomy" id="1348612"/>
    <lineage>
        <taxon>Eukaryota</taxon>
        <taxon>Fungi</taxon>
        <taxon>Fungi incertae sedis</taxon>
        <taxon>Mucoromycota</taxon>
        <taxon>Glomeromycotina</taxon>
        <taxon>Glomeromycetes</taxon>
        <taxon>Diversisporales</taxon>
        <taxon>Diversisporaceae</taxon>
        <taxon>Diversispora</taxon>
    </lineage>
</organism>
<protein>
    <submittedName>
        <fullName evidence="1">Uncharacterized protein</fullName>
    </submittedName>
</protein>
<accession>A0A397J1U8</accession>
<comment type="caution">
    <text evidence="1">The sequence shown here is derived from an EMBL/GenBank/DDBJ whole genome shotgun (WGS) entry which is preliminary data.</text>
</comment>
<evidence type="ECO:0000313" key="1">
    <source>
        <dbReference type="EMBL" id="RHZ82269.1"/>
    </source>
</evidence>
<name>A0A397J1U8_9GLOM</name>
<proteinExistence type="predicted"/>
<dbReference type="AlphaFoldDB" id="A0A397J1U8"/>
<keyword evidence="2" id="KW-1185">Reference proteome</keyword>
<reference evidence="1 2" key="1">
    <citation type="submission" date="2018-08" db="EMBL/GenBank/DDBJ databases">
        <title>Genome and evolution of the arbuscular mycorrhizal fungus Diversispora epigaea (formerly Glomus versiforme) and its bacterial endosymbionts.</title>
        <authorList>
            <person name="Sun X."/>
            <person name="Fei Z."/>
            <person name="Harrison M."/>
        </authorList>
    </citation>
    <scope>NUCLEOTIDE SEQUENCE [LARGE SCALE GENOMIC DNA]</scope>
    <source>
        <strain evidence="1 2">IT104</strain>
    </source>
</reference>
<dbReference type="EMBL" id="PQFF01000103">
    <property type="protein sequence ID" value="RHZ82269.1"/>
    <property type="molecule type" value="Genomic_DNA"/>
</dbReference>
<dbReference type="Proteomes" id="UP000266861">
    <property type="component" value="Unassembled WGS sequence"/>
</dbReference>
<dbReference type="OrthoDB" id="2411345at2759"/>
<evidence type="ECO:0000313" key="2">
    <source>
        <dbReference type="Proteomes" id="UP000266861"/>
    </source>
</evidence>
<gene>
    <name evidence="1" type="ORF">Glove_110g84</name>
</gene>